<keyword evidence="4" id="KW-1185">Reference proteome</keyword>
<feature type="domain" description="YlxR" evidence="2">
    <location>
        <begin position="49"/>
        <end position="124"/>
    </location>
</feature>
<dbReference type="InterPro" id="IPR029064">
    <property type="entry name" value="Ribosomal_eL30-like_sf"/>
</dbReference>
<dbReference type="InterPro" id="IPR007393">
    <property type="entry name" value="YlxR_dom"/>
</dbReference>
<dbReference type="Gene3D" id="3.30.1230.10">
    <property type="entry name" value="YlxR-like"/>
    <property type="match status" value="1"/>
</dbReference>
<dbReference type="SUPFAM" id="SSF64376">
    <property type="entry name" value="YlxR-like"/>
    <property type="match status" value="1"/>
</dbReference>
<dbReference type="SUPFAM" id="SSF55315">
    <property type="entry name" value="L30e-like"/>
    <property type="match status" value="1"/>
</dbReference>
<sequence length="247" mass="25521">MGNKTTQPGPDSAPELTGPAVLPPPAVFHPDSLAIEADDAEEPETGPLRRCLVTRERLPKEVMLRFVLSPDRELVPDLNARLPGRGMWLSARADVIERAATRGAFAKAARGSVHVPPDLRARIETGLHGRVRDLVGLARRAGQAVSGWQAALEWLQAGRAALLVQASDGSAAERARLVGLRQVPAVTPLTGAELGALFGRDRAVHVAVAPGRLALAIAAEAARLAGVAAAAASKGGAPTGGVPPAPP</sequence>
<dbReference type="Proteomes" id="UP000765160">
    <property type="component" value="Unassembled WGS sequence"/>
</dbReference>
<organism evidence="3 4">
    <name type="scientific">Falsiroseomonas frigidaquae</name>
    <dbReference type="NCBI Taxonomy" id="487318"/>
    <lineage>
        <taxon>Bacteria</taxon>
        <taxon>Pseudomonadati</taxon>
        <taxon>Pseudomonadota</taxon>
        <taxon>Alphaproteobacteria</taxon>
        <taxon>Acetobacterales</taxon>
        <taxon>Roseomonadaceae</taxon>
        <taxon>Falsiroseomonas</taxon>
    </lineage>
</organism>
<gene>
    <name evidence="3" type="ORF">HB662_08075</name>
</gene>
<dbReference type="EMBL" id="JAAVTX010000002">
    <property type="protein sequence ID" value="NKE44731.1"/>
    <property type="molecule type" value="Genomic_DNA"/>
</dbReference>
<evidence type="ECO:0000259" key="2">
    <source>
        <dbReference type="Pfam" id="PF04296"/>
    </source>
</evidence>
<evidence type="ECO:0000313" key="4">
    <source>
        <dbReference type="Proteomes" id="UP000765160"/>
    </source>
</evidence>
<dbReference type="InterPro" id="IPR035931">
    <property type="entry name" value="YlxR-like_sf"/>
</dbReference>
<feature type="region of interest" description="Disordered" evidence="1">
    <location>
        <begin position="1"/>
        <end position="25"/>
    </location>
</feature>
<dbReference type="InterPro" id="IPR037465">
    <property type="entry name" value="YlxR"/>
</dbReference>
<comment type="caution">
    <text evidence="3">The sequence shown here is derived from an EMBL/GenBank/DDBJ whole genome shotgun (WGS) entry which is preliminary data.</text>
</comment>
<dbReference type="Gene3D" id="3.30.1330.30">
    <property type="match status" value="1"/>
</dbReference>
<name>A0ABX1EXB6_9PROT</name>
<dbReference type="NCBIfam" id="NF006622">
    <property type="entry name" value="PRK09190.1"/>
    <property type="match status" value="1"/>
</dbReference>
<dbReference type="PANTHER" id="PTHR34215:SF1">
    <property type="entry name" value="YLXR DOMAIN-CONTAINING PROTEIN"/>
    <property type="match status" value="1"/>
</dbReference>
<reference evidence="3 4" key="1">
    <citation type="submission" date="2020-03" db="EMBL/GenBank/DDBJ databases">
        <title>Roseomonas selenitidurans sp. nov. isolated from soil.</title>
        <authorList>
            <person name="Liu H."/>
        </authorList>
    </citation>
    <scope>NUCLEOTIDE SEQUENCE [LARGE SCALE GENOMIC DNA]</scope>
    <source>
        <strain evidence="3 4">JCM 15073</strain>
    </source>
</reference>
<evidence type="ECO:0000313" key="3">
    <source>
        <dbReference type="EMBL" id="NKE44731.1"/>
    </source>
</evidence>
<dbReference type="PANTHER" id="PTHR34215">
    <property type="entry name" value="BLL0784 PROTEIN"/>
    <property type="match status" value="1"/>
</dbReference>
<evidence type="ECO:0000256" key="1">
    <source>
        <dbReference type="SAM" id="MobiDB-lite"/>
    </source>
</evidence>
<accession>A0ABX1EXB6</accession>
<proteinExistence type="predicted"/>
<protein>
    <submittedName>
        <fullName evidence="3">RNA-binding protein</fullName>
    </submittedName>
</protein>
<dbReference type="Pfam" id="PF04296">
    <property type="entry name" value="YlxR"/>
    <property type="match status" value="1"/>
</dbReference>